<reference evidence="1" key="1">
    <citation type="submission" date="2018-05" db="EMBL/GenBank/DDBJ databases">
        <authorList>
            <person name="Lanie J.A."/>
            <person name="Ng W.-L."/>
            <person name="Kazmierczak K.M."/>
            <person name="Andrzejewski T.M."/>
            <person name="Davidsen T.M."/>
            <person name="Wayne K.J."/>
            <person name="Tettelin H."/>
            <person name="Glass J.I."/>
            <person name="Rusch D."/>
            <person name="Podicherti R."/>
            <person name="Tsui H.-C.T."/>
            <person name="Winkler M.E."/>
        </authorList>
    </citation>
    <scope>NUCLEOTIDE SEQUENCE</scope>
</reference>
<gene>
    <name evidence="1" type="ORF">METZ01_LOCUS290699</name>
</gene>
<dbReference type="EMBL" id="UINC01088001">
    <property type="protein sequence ID" value="SVC37845.1"/>
    <property type="molecule type" value="Genomic_DNA"/>
</dbReference>
<organism evidence="1">
    <name type="scientific">marine metagenome</name>
    <dbReference type="NCBI Taxonomy" id="408172"/>
    <lineage>
        <taxon>unclassified sequences</taxon>
        <taxon>metagenomes</taxon>
        <taxon>ecological metagenomes</taxon>
    </lineage>
</organism>
<accession>A0A382LQ07</accession>
<name>A0A382LQ07_9ZZZZ</name>
<sequence length="75" mass="8081">MSHRCINRLDVTSVGMACHAHAGVNGEHPIKSLGTSISAIRNDHHASVQRVTHTDTSTMMKRNPGCPGNCIHPEV</sequence>
<protein>
    <submittedName>
        <fullName evidence="1">Uncharacterized protein</fullName>
    </submittedName>
</protein>
<dbReference type="AlphaFoldDB" id="A0A382LQ07"/>
<proteinExistence type="predicted"/>
<evidence type="ECO:0000313" key="1">
    <source>
        <dbReference type="EMBL" id="SVC37845.1"/>
    </source>
</evidence>